<dbReference type="HOGENOM" id="CLU_1225532_0_0_1"/>
<keyword evidence="2" id="KW-1185">Reference proteome</keyword>
<dbReference type="EMBL" id="AMBO01000383">
    <property type="protein sequence ID" value="EKC98691.1"/>
    <property type="molecule type" value="Genomic_DNA"/>
</dbReference>
<dbReference type="InParanoid" id="K1VHV1"/>
<dbReference type="AlphaFoldDB" id="K1VHV1"/>
<proteinExistence type="predicted"/>
<reference evidence="1 2" key="1">
    <citation type="journal article" date="2012" name="Eukaryot. Cell">
        <title>Genome sequence of the Trichosporon asahii environmental strain CBS 8904.</title>
        <authorList>
            <person name="Yang R.Y."/>
            <person name="Li H.T."/>
            <person name="Zhu H."/>
            <person name="Zhou G.P."/>
            <person name="Wang M."/>
            <person name="Wang L."/>
        </authorList>
    </citation>
    <scope>NUCLEOTIDE SEQUENCE [LARGE SCALE GENOMIC DNA]</scope>
    <source>
        <strain evidence="1 2">CBS 8904</strain>
    </source>
</reference>
<comment type="caution">
    <text evidence="1">The sequence shown here is derived from an EMBL/GenBank/DDBJ whole genome shotgun (WGS) entry which is preliminary data.</text>
</comment>
<accession>K1VHV1</accession>
<evidence type="ECO:0000313" key="1">
    <source>
        <dbReference type="EMBL" id="EKC98691.1"/>
    </source>
</evidence>
<name>K1VHV1_TRIAC</name>
<evidence type="ECO:0000313" key="2">
    <source>
        <dbReference type="Proteomes" id="UP000006757"/>
    </source>
</evidence>
<organism evidence="1 2">
    <name type="scientific">Trichosporon asahii var. asahii (strain CBS 8904)</name>
    <name type="common">Yeast</name>
    <dbReference type="NCBI Taxonomy" id="1220162"/>
    <lineage>
        <taxon>Eukaryota</taxon>
        <taxon>Fungi</taxon>
        <taxon>Dikarya</taxon>
        <taxon>Basidiomycota</taxon>
        <taxon>Agaricomycotina</taxon>
        <taxon>Tremellomycetes</taxon>
        <taxon>Trichosporonales</taxon>
        <taxon>Trichosporonaceae</taxon>
        <taxon>Trichosporon</taxon>
    </lineage>
</organism>
<protein>
    <submittedName>
        <fullName evidence="1">Uncharacterized protein</fullName>
    </submittedName>
</protein>
<gene>
    <name evidence="1" type="ORF">A1Q2_07015</name>
</gene>
<sequence>MTRTQVLAFVQARNERREAALADRATAALDTAEEHCDDVGWWLQQRGRVPQHIAKATAYLIAMDTNQRDTRRKALELACLGQIELRPCEDTAEKTYKEVEMLASDRDVWARQALAEYGVALEDAVDGEGIDPRAEEAAIAAADKAAAEAFANYSPAPEPARPHELAEVETMAIVARSRPDPDYERLVAQCRRLLEYAAELQKIVPAEEPPAVSELRKLMQIITCLL</sequence>
<dbReference type="Proteomes" id="UP000006757">
    <property type="component" value="Unassembled WGS sequence"/>
</dbReference>